<accession>A0A081PHV0</accession>
<comment type="caution">
    <text evidence="3">The sequence shown here is derived from an EMBL/GenBank/DDBJ whole genome shotgun (WGS) entry which is preliminary data.</text>
</comment>
<dbReference type="Gene3D" id="1.10.287.470">
    <property type="entry name" value="Helix hairpin bin"/>
    <property type="match status" value="1"/>
</dbReference>
<organism evidence="3 4">
    <name type="scientific">Pedobacter antarcticus 4BY</name>
    <dbReference type="NCBI Taxonomy" id="1358423"/>
    <lineage>
        <taxon>Bacteria</taxon>
        <taxon>Pseudomonadati</taxon>
        <taxon>Bacteroidota</taxon>
        <taxon>Sphingobacteriia</taxon>
        <taxon>Sphingobacteriales</taxon>
        <taxon>Sphingobacteriaceae</taxon>
        <taxon>Pedobacter</taxon>
    </lineage>
</organism>
<dbReference type="Gene3D" id="2.40.30.170">
    <property type="match status" value="1"/>
</dbReference>
<dbReference type="Pfam" id="PF26002">
    <property type="entry name" value="Beta-barrel_AprE"/>
    <property type="match status" value="1"/>
</dbReference>
<dbReference type="PANTHER" id="PTHR30386">
    <property type="entry name" value="MEMBRANE FUSION SUBUNIT OF EMRAB-TOLC MULTIDRUG EFFLUX PUMP"/>
    <property type="match status" value="1"/>
</dbReference>
<evidence type="ECO:0000259" key="2">
    <source>
        <dbReference type="Pfam" id="PF26002"/>
    </source>
</evidence>
<evidence type="ECO:0000313" key="3">
    <source>
        <dbReference type="EMBL" id="KEQ30273.1"/>
    </source>
</evidence>
<proteinExistence type="predicted"/>
<keyword evidence="1" id="KW-0472">Membrane</keyword>
<dbReference type="eggNOG" id="COG0845">
    <property type="taxonomic scope" value="Bacteria"/>
</dbReference>
<dbReference type="InterPro" id="IPR058982">
    <property type="entry name" value="Beta-barrel_AprE"/>
</dbReference>
<reference evidence="3 4" key="1">
    <citation type="journal article" date="1992" name="Int. J. Syst. Bacteriol.">
        <title>Sphingobacterium antarcticus sp. nov. a Psychrotrophic Bacterium from the Soils of Schirmacher Oasis, Antarctica.</title>
        <authorList>
            <person name="Shivaji S."/>
            <person name="Ray M.K."/>
            <person name="Rao N.S."/>
            <person name="Saiserr L."/>
            <person name="Jagannadham M.V."/>
            <person name="Kumar G.S."/>
            <person name="Reddy G."/>
            <person name="Bhargava P.M."/>
        </authorList>
    </citation>
    <scope>NUCLEOTIDE SEQUENCE [LARGE SCALE GENOMIC DNA]</scope>
    <source>
        <strain evidence="3 4">4BY</strain>
    </source>
</reference>
<gene>
    <name evidence="3" type="ORF">N180_09985</name>
</gene>
<keyword evidence="4" id="KW-1185">Reference proteome</keyword>
<dbReference type="PANTHER" id="PTHR30386:SF28">
    <property type="entry name" value="EXPORTED PROTEIN"/>
    <property type="match status" value="1"/>
</dbReference>
<dbReference type="Gene3D" id="2.40.50.100">
    <property type="match status" value="1"/>
</dbReference>
<protein>
    <submittedName>
        <fullName evidence="3">Secretion protein HlyD</fullName>
    </submittedName>
</protein>
<keyword evidence="1" id="KW-1133">Transmembrane helix</keyword>
<dbReference type="InterPro" id="IPR050739">
    <property type="entry name" value="MFP"/>
</dbReference>
<evidence type="ECO:0000313" key="4">
    <source>
        <dbReference type="Proteomes" id="UP000028007"/>
    </source>
</evidence>
<keyword evidence="1" id="KW-0812">Transmembrane</keyword>
<dbReference type="Proteomes" id="UP000028007">
    <property type="component" value="Unassembled WGS sequence"/>
</dbReference>
<sequence>MKTRIIYLGVLVFIVLILFLLPIVRVPISVSSRGIIRPEQENTKVVSLVSGKVVKSKIINNNQLVKKNDTLLVIISDELVNQENHHNRLLSDYSSQYSDLTKLVSKQYTGLTTGQYQKELSAMLEKLAEIETQRKLSGKELQRNKHLFQQGVIPEAEYEKSLFNYEQLVVQKRSIEQQQLAQWQAQKFDIQRNLNSVNTDLRGVNIEINNYIIKSPVNGRLVNYSGVKQGNYLLQGQEIVEISPEDKIIAECMVSPSNIGFIKKGQKVKFQIDTYNYNQWGMVDGDVFDVDKNIVSNSQTGEHFFKVRCTIDKDFLELKNGYKGNITKGQTFTARFYLIDRTLWQLLFDKVDDWFNPKII</sequence>
<evidence type="ECO:0000256" key="1">
    <source>
        <dbReference type="SAM" id="Phobius"/>
    </source>
</evidence>
<feature type="transmembrane region" description="Helical" evidence="1">
    <location>
        <begin position="5"/>
        <end position="24"/>
    </location>
</feature>
<name>A0A081PHV0_9SPHI</name>
<dbReference type="RefSeq" id="WP_037440054.1">
    <property type="nucleotide sequence ID" value="NZ_JNFF01000046.1"/>
</dbReference>
<dbReference type="EMBL" id="JNFF01000046">
    <property type="protein sequence ID" value="KEQ30273.1"/>
    <property type="molecule type" value="Genomic_DNA"/>
</dbReference>
<feature type="domain" description="AprE-like beta-barrel" evidence="2">
    <location>
        <begin position="249"/>
        <end position="333"/>
    </location>
</feature>
<dbReference type="AlphaFoldDB" id="A0A081PHV0"/>